<dbReference type="OrthoDB" id="9768858at2"/>
<dbReference type="PANTHER" id="PTHR38432:SF1">
    <property type="entry name" value="TELA-LIKE PROTEIN SAOUHSC_01408"/>
    <property type="match status" value="1"/>
</dbReference>
<dbReference type="AlphaFoldDB" id="A0A3D9H9F8"/>
<dbReference type="EMBL" id="QRDW01000011">
    <property type="protein sequence ID" value="RED45811.1"/>
    <property type="molecule type" value="Genomic_DNA"/>
</dbReference>
<dbReference type="PANTHER" id="PTHR38432">
    <property type="entry name" value="TELA-LIKE PROTEIN SAOUHSC_01408"/>
    <property type="match status" value="1"/>
</dbReference>
<keyword evidence="2" id="KW-0175">Coiled coil</keyword>
<dbReference type="InterPro" id="IPR008863">
    <property type="entry name" value="Toxic_anion-R_TelA"/>
</dbReference>
<feature type="coiled-coil region" evidence="2">
    <location>
        <begin position="334"/>
        <end position="379"/>
    </location>
</feature>
<evidence type="ECO:0000256" key="1">
    <source>
        <dbReference type="ARBA" id="ARBA00005541"/>
    </source>
</evidence>
<evidence type="ECO:0000313" key="4">
    <source>
        <dbReference type="Proteomes" id="UP000256845"/>
    </source>
</evidence>
<organism evidence="3 4">
    <name type="scientific">Aestuariispira insulae</name>
    <dbReference type="NCBI Taxonomy" id="1461337"/>
    <lineage>
        <taxon>Bacteria</taxon>
        <taxon>Pseudomonadati</taxon>
        <taxon>Pseudomonadota</taxon>
        <taxon>Alphaproteobacteria</taxon>
        <taxon>Rhodospirillales</taxon>
        <taxon>Kiloniellaceae</taxon>
        <taxon>Aestuariispira</taxon>
    </lineage>
</organism>
<keyword evidence="4" id="KW-1185">Reference proteome</keyword>
<dbReference type="Proteomes" id="UP000256845">
    <property type="component" value="Unassembled WGS sequence"/>
</dbReference>
<name>A0A3D9H9F8_9PROT</name>
<feature type="coiled-coil region" evidence="2">
    <location>
        <begin position="147"/>
        <end position="178"/>
    </location>
</feature>
<accession>A0A3D9H9F8</accession>
<evidence type="ECO:0000313" key="3">
    <source>
        <dbReference type="EMBL" id="RED45811.1"/>
    </source>
</evidence>
<dbReference type="Pfam" id="PF05816">
    <property type="entry name" value="TelA"/>
    <property type="match status" value="1"/>
</dbReference>
<comment type="caution">
    <text evidence="3">The sequence shown here is derived from an EMBL/GenBank/DDBJ whole genome shotgun (WGS) entry which is preliminary data.</text>
</comment>
<reference evidence="3 4" key="1">
    <citation type="submission" date="2018-07" db="EMBL/GenBank/DDBJ databases">
        <title>Genomic Encyclopedia of Type Strains, Phase III (KMG-III): the genomes of soil and plant-associated and newly described type strains.</title>
        <authorList>
            <person name="Whitman W."/>
        </authorList>
    </citation>
    <scope>NUCLEOTIDE SEQUENCE [LARGE SCALE GENOMIC DNA]</scope>
    <source>
        <strain evidence="3 4">CECT 8488</strain>
    </source>
</reference>
<evidence type="ECO:0000256" key="2">
    <source>
        <dbReference type="SAM" id="Coils"/>
    </source>
</evidence>
<protein>
    <submittedName>
        <fullName evidence="3">Uncharacterized protein YaaN involved in tellurite resistance</fullName>
    </submittedName>
</protein>
<proteinExistence type="inferred from homology"/>
<sequence length="380" mass="42751">MSETAIKGATDLVPVMMPAEAVIFEETEFSEDGWKRVRDLAEMVDATDSNLLLTYGAKPQREVSAVFDSLLRTVRTEDAGVGGDLVIALSRGMEEAKIREMRAELDHGGSSFAYFLNQIPLIGPWIARQISAFLYFKHRKDFIIKHFDEMERQIAVKKDELLAANTQLDMNYEATEKNLQDLKVYIAAGEQAGLRLVAESKIRLEQAQASKDPVVVNQYRDFRGNVESFLTRIVRLHTAYANAAQNLPQIRQIQETTKIALADIVDTLLVDIPQMKQAILQLTALRTIKDARVGAEKRREISRELREITANAANDSYLEAKASQGQFETELVLLETMAAKLKETEQQARQIESQNAAAREDAHKRLQTVTQELAEIQTTV</sequence>
<gene>
    <name evidence="3" type="ORF">DFP90_11158</name>
</gene>
<comment type="similarity">
    <text evidence="1">Belongs to the TelA family.</text>
</comment>
<dbReference type="RefSeq" id="WP_115938387.1">
    <property type="nucleotide sequence ID" value="NZ_QRDW01000011.1"/>
</dbReference>